<reference evidence="2 3" key="1">
    <citation type="journal article" date="2020" name="Mol. Biol. Evol.">
        <title>Distinct Expression and Methylation Patterns for Genes with Different Fates following a Single Whole-Genome Duplication in Flowering Plants.</title>
        <authorList>
            <person name="Shi T."/>
            <person name="Rahmani R.S."/>
            <person name="Gugger P.F."/>
            <person name="Wang M."/>
            <person name="Li H."/>
            <person name="Zhang Y."/>
            <person name="Li Z."/>
            <person name="Wang Q."/>
            <person name="Van de Peer Y."/>
            <person name="Marchal K."/>
            <person name="Chen J."/>
        </authorList>
    </citation>
    <scope>NUCLEOTIDE SEQUENCE [LARGE SCALE GENOMIC DNA]</scope>
    <source>
        <tissue evidence="2">Leaf</tissue>
    </source>
</reference>
<feature type="region of interest" description="Disordered" evidence="1">
    <location>
        <begin position="49"/>
        <end position="74"/>
    </location>
</feature>
<keyword evidence="3" id="KW-1185">Reference proteome</keyword>
<dbReference type="AlphaFoldDB" id="A0A822XVW2"/>
<evidence type="ECO:0000313" key="3">
    <source>
        <dbReference type="Proteomes" id="UP000607653"/>
    </source>
</evidence>
<name>A0A822XVW2_NELNU</name>
<accession>A0A822XVW2</accession>
<evidence type="ECO:0000256" key="1">
    <source>
        <dbReference type="SAM" id="MobiDB-lite"/>
    </source>
</evidence>
<protein>
    <submittedName>
        <fullName evidence="2">Uncharacterized protein</fullName>
    </submittedName>
</protein>
<evidence type="ECO:0000313" key="2">
    <source>
        <dbReference type="EMBL" id="DAD21568.1"/>
    </source>
</evidence>
<sequence>MQQRKHQTSAFHYSIIFLVKVLISNEGAFFWNWDNTKVISIGETEAPLVKKQEQLQPSTTQSSRSMPGTMSELD</sequence>
<gene>
    <name evidence="2" type="ORF">HUJ06_023031</name>
</gene>
<feature type="compositionally biased region" description="Polar residues" evidence="1">
    <location>
        <begin position="54"/>
        <end position="68"/>
    </location>
</feature>
<dbReference type="EMBL" id="DUZY01000001">
    <property type="protein sequence ID" value="DAD21568.1"/>
    <property type="molecule type" value="Genomic_DNA"/>
</dbReference>
<proteinExistence type="predicted"/>
<organism evidence="2 3">
    <name type="scientific">Nelumbo nucifera</name>
    <name type="common">Sacred lotus</name>
    <dbReference type="NCBI Taxonomy" id="4432"/>
    <lineage>
        <taxon>Eukaryota</taxon>
        <taxon>Viridiplantae</taxon>
        <taxon>Streptophyta</taxon>
        <taxon>Embryophyta</taxon>
        <taxon>Tracheophyta</taxon>
        <taxon>Spermatophyta</taxon>
        <taxon>Magnoliopsida</taxon>
        <taxon>Proteales</taxon>
        <taxon>Nelumbonaceae</taxon>
        <taxon>Nelumbo</taxon>
    </lineage>
</organism>
<comment type="caution">
    <text evidence="2">The sequence shown here is derived from an EMBL/GenBank/DDBJ whole genome shotgun (WGS) entry which is preliminary data.</text>
</comment>
<dbReference type="Proteomes" id="UP000607653">
    <property type="component" value="Unassembled WGS sequence"/>
</dbReference>